<accession>A0A8T0RJN8</accession>
<evidence type="ECO:0000313" key="3">
    <source>
        <dbReference type="Proteomes" id="UP000823388"/>
    </source>
</evidence>
<feature type="compositionally biased region" description="Basic and acidic residues" evidence="1">
    <location>
        <begin position="1"/>
        <end position="11"/>
    </location>
</feature>
<evidence type="ECO:0000313" key="2">
    <source>
        <dbReference type="EMBL" id="KAG2586247.1"/>
    </source>
</evidence>
<organism evidence="2 3">
    <name type="scientific">Panicum virgatum</name>
    <name type="common">Blackwell switchgrass</name>
    <dbReference type="NCBI Taxonomy" id="38727"/>
    <lineage>
        <taxon>Eukaryota</taxon>
        <taxon>Viridiplantae</taxon>
        <taxon>Streptophyta</taxon>
        <taxon>Embryophyta</taxon>
        <taxon>Tracheophyta</taxon>
        <taxon>Spermatophyta</taxon>
        <taxon>Magnoliopsida</taxon>
        <taxon>Liliopsida</taxon>
        <taxon>Poales</taxon>
        <taxon>Poaceae</taxon>
        <taxon>PACMAD clade</taxon>
        <taxon>Panicoideae</taxon>
        <taxon>Panicodae</taxon>
        <taxon>Paniceae</taxon>
        <taxon>Panicinae</taxon>
        <taxon>Panicum</taxon>
        <taxon>Panicum sect. Hiantes</taxon>
    </lineage>
</organism>
<reference evidence="2" key="1">
    <citation type="submission" date="2020-05" db="EMBL/GenBank/DDBJ databases">
        <title>WGS assembly of Panicum virgatum.</title>
        <authorList>
            <person name="Lovell J.T."/>
            <person name="Jenkins J."/>
            <person name="Shu S."/>
            <person name="Juenger T.E."/>
            <person name="Schmutz J."/>
        </authorList>
    </citation>
    <scope>NUCLEOTIDE SEQUENCE</scope>
    <source>
        <strain evidence="2">AP13</strain>
    </source>
</reference>
<dbReference type="EMBL" id="CM029046">
    <property type="protein sequence ID" value="KAG2586247.1"/>
    <property type="molecule type" value="Genomic_DNA"/>
</dbReference>
<gene>
    <name evidence="2" type="ORF">PVAP13_5NG075504</name>
</gene>
<comment type="caution">
    <text evidence="2">The sequence shown here is derived from an EMBL/GenBank/DDBJ whole genome shotgun (WGS) entry which is preliminary data.</text>
</comment>
<feature type="region of interest" description="Disordered" evidence="1">
    <location>
        <begin position="1"/>
        <end position="24"/>
    </location>
</feature>
<sequence>MKDSKEYRDPPQEGLPQPAPQQNVEEAEISLKEYYQNSVSSLEAKIAYVDTKVAGVIGDPDISPADAKRVARKLGRGQKFLLLVKAKVAYLEATEDVEERGGPDHIQEDPIVVAARELEGPDGALDGL</sequence>
<dbReference type="AlphaFoldDB" id="A0A8T0RJN8"/>
<keyword evidence="3" id="KW-1185">Reference proteome</keyword>
<dbReference type="Proteomes" id="UP000823388">
    <property type="component" value="Chromosome 5N"/>
</dbReference>
<proteinExistence type="predicted"/>
<evidence type="ECO:0000256" key="1">
    <source>
        <dbReference type="SAM" id="MobiDB-lite"/>
    </source>
</evidence>
<protein>
    <submittedName>
        <fullName evidence="2">Uncharacterized protein</fullName>
    </submittedName>
</protein>
<name>A0A8T0RJN8_PANVG</name>